<dbReference type="InterPro" id="IPR050205">
    <property type="entry name" value="CDPK_Ser/Thr_kinases"/>
</dbReference>
<keyword evidence="5" id="KW-0067">ATP-binding</keyword>
<reference evidence="9" key="1">
    <citation type="journal article" date="2015" name="PLoS Genet.">
        <title>Genome Sequence and Transcriptome Analyses of Chrysochromulina tobin: Metabolic Tools for Enhanced Algal Fitness in the Prominent Order Prymnesiales (Haptophyceae).</title>
        <authorList>
            <person name="Hovde B.T."/>
            <person name="Deodato C.R."/>
            <person name="Hunsperger H.M."/>
            <person name="Ryken S.A."/>
            <person name="Yost W."/>
            <person name="Jha R.K."/>
            <person name="Patterson J."/>
            <person name="Monnat R.J. Jr."/>
            <person name="Barlow S.B."/>
            <person name="Starkenburg S.R."/>
            <person name="Cattolico R.A."/>
        </authorList>
    </citation>
    <scope>NUCLEOTIDE SEQUENCE</scope>
    <source>
        <strain evidence="9">CCMP291</strain>
    </source>
</reference>
<dbReference type="InterPro" id="IPR011009">
    <property type="entry name" value="Kinase-like_dom_sf"/>
</dbReference>
<evidence type="ECO:0000313" key="9">
    <source>
        <dbReference type="Proteomes" id="UP000037460"/>
    </source>
</evidence>
<dbReference type="GO" id="GO:0005524">
    <property type="term" value="F:ATP binding"/>
    <property type="evidence" value="ECO:0007669"/>
    <property type="project" value="UniProtKB-KW"/>
</dbReference>
<dbReference type="OrthoDB" id="248923at2759"/>
<dbReference type="PROSITE" id="PS50011">
    <property type="entry name" value="PROTEIN_KINASE_DOM"/>
    <property type="match status" value="1"/>
</dbReference>
<keyword evidence="1" id="KW-0723">Serine/threonine-protein kinase</keyword>
<evidence type="ECO:0000256" key="2">
    <source>
        <dbReference type="ARBA" id="ARBA00022679"/>
    </source>
</evidence>
<sequence>REHQLGDAQLGNAQLGDAQLGNAQLGGDGHPHIANMLAEISTGSATHLILEYCAGGSLDFALARLRNKPRAEHSAGGYPEDEAAALLYQVTSGLAHLHRLAIAHRDLKPSNLLFVDAQRTRIKICDFGCAVVCGNRRLRERVIPGARYQSPEVIRYQAPELCRPLPNLAETGYLGPPVDLWALGAVALEVLQNTPAFSGDSAGDVELRISMSSHAELARELSPAARSFVQRLLCADVTQRPTAEQTLRHRWLRAAAVEAGAAEADAADGGTHGGALWAHEWSEDDAHDGALEVEDEASPDRARSKLAVGRAGKTGRAVAGADFTRKLGELYGGADET</sequence>
<proteinExistence type="predicted"/>
<evidence type="ECO:0000313" key="8">
    <source>
        <dbReference type="EMBL" id="KOO35490.1"/>
    </source>
</evidence>
<accession>A0A0M0K9K2</accession>
<dbReference type="InterPro" id="IPR000719">
    <property type="entry name" value="Prot_kinase_dom"/>
</dbReference>
<dbReference type="PROSITE" id="PS00108">
    <property type="entry name" value="PROTEIN_KINASE_ST"/>
    <property type="match status" value="1"/>
</dbReference>
<organism evidence="8 9">
    <name type="scientific">Chrysochromulina tobinii</name>
    <dbReference type="NCBI Taxonomy" id="1460289"/>
    <lineage>
        <taxon>Eukaryota</taxon>
        <taxon>Haptista</taxon>
        <taxon>Haptophyta</taxon>
        <taxon>Prymnesiophyceae</taxon>
        <taxon>Prymnesiales</taxon>
        <taxon>Chrysochromulinaceae</taxon>
        <taxon>Chrysochromulina</taxon>
    </lineage>
</organism>
<gene>
    <name evidence="8" type="ORF">Ctob_015684</name>
</gene>
<evidence type="ECO:0000256" key="4">
    <source>
        <dbReference type="ARBA" id="ARBA00022777"/>
    </source>
</evidence>
<dbReference type="EMBL" id="JWZX01000850">
    <property type="protein sequence ID" value="KOO35490.1"/>
    <property type="molecule type" value="Genomic_DNA"/>
</dbReference>
<keyword evidence="3" id="KW-0547">Nucleotide-binding</keyword>
<keyword evidence="2" id="KW-0808">Transferase</keyword>
<dbReference type="Proteomes" id="UP000037460">
    <property type="component" value="Unassembled WGS sequence"/>
</dbReference>
<protein>
    <submittedName>
        <fullName evidence="8">Phosphoenolpyruvate carboxylase kinase 1</fullName>
    </submittedName>
</protein>
<feature type="domain" description="Protein kinase" evidence="7">
    <location>
        <begin position="1"/>
        <end position="252"/>
    </location>
</feature>
<dbReference type="SMART" id="SM00220">
    <property type="entry name" value="S_TKc"/>
    <property type="match status" value="1"/>
</dbReference>
<evidence type="ECO:0000256" key="5">
    <source>
        <dbReference type="ARBA" id="ARBA00022840"/>
    </source>
</evidence>
<keyword evidence="8" id="KW-0670">Pyruvate</keyword>
<dbReference type="InterPro" id="IPR008271">
    <property type="entry name" value="Ser/Thr_kinase_AS"/>
</dbReference>
<dbReference type="Gene3D" id="1.10.510.10">
    <property type="entry name" value="Transferase(Phosphotransferase) domain 1"/>
    <property type="match status" value="1"/>
</dbReference>
<keyword evidence="9" id="KW-1185">Reference proteome</keyword>
<comment type="caution">
    <text evidence="8">The sequence shown here is derived from an EMBL/GenBank/DDBJ whole genome shotgun (WGS) entry which is preliminary data.</text>
</comment>
<keyword evidence="4 8" id="KW-0418">Kinase</keyword>
<name>A0A0M0K9K2_9EUKA</name>
<evidence type="ECO:0000256" key="1">
    <source>
        <dbReference type="ARBA" id="ARBA00022527"/>
    </source>
</evidence>
<evidence type="ECO:0000259" key="7">
    <source>
        <dbReference type="PROSITE" id="PS50011"/>
    </source>
</evidence>
<feature type="non-terminal residue" evidence="8">
    <location>
        <position position="1"/>
    </location>
</feature>
<dbReference type="GO" id="GO:0004674">
    <property type="term" value="F:protein serine/threonine kinase activity"/>
    <property type="evidence" value="ECO:0007669"/>
    <property type="project" value="UniProtKB-KW"/>
</dbReference>
<dbReference type="Pfam" id="PF00069">
    <property type="entry name" value="Pkinase"/>
    <property type="match status" value="1"/>
</dbReference>
<evidence type="ECO:0000256" key="3">
    <source>
        <dbReference type="ARBA" id="ARBA00022741"/>
    </source>
</evidence>
<dbReference type="AlphaFoldDB" id="A0A0M0K9K2"/>
<evidence type="ECO:0000256" key="6">
    <source>
        <dbReference type="SAM" id="MobiDB-lite"/>
    </source>
</evidence>
<dbReference type="SUPFAM" id="SSF56112">
    <property type="entry name" value="Protein kinase-like (PK-like)"/>
    <property type="match status" value="1"/>
</dbReference>
<feature type="region of interest" description="Disordered" evidence="6">
    <location>
        <begin position="293"/>
        <end position="315"/>
    </location>
</feature>
<dbReference type="PANTHER" id="PTHR24349">
    <property type="entry name" value="SERINE/THREONINE-PROTEIN KINASE"/>
    <property type="match status" value="1"/>
</dbReference>